<protein>
    <recommendedName>
        <fullName evidence="1">Hemerythrin-like domain-containing protein</fullName>
    </recommendedName>
</protein>
<accession>A0A1W6N358</accession>
<evidence type="ECO:0000313" key="3">
    <source>
        <dbReference type="Proteomes" id="UP000237351"/>
    </source>
</evidence>
<sequence>MNKRLDLLSTPHQEQRSRIYDLGKQLGTIEYSNTENFLDFKQKLENFIKELKQHSLNEGVFIMPLIKPFDKETVELFEIEHSLSERRFHELLSLADKIENADNPEQKKELGLQLYRLFNLMVGEYLVHIFQEENTILDTLWKNYSDLDLTSILVAFKCWAPHERAMAPLFVKSTLANLSAQQIDYMLQFIQSHLPNDIYTLVAHCVQQQRGEQNLTRNLTRRG</sequence>
<dbReference type="AlphaFoldDB" id="A0A1W6N358"/>
<dbReference type="Gene3D" id="1.20.120.520">
    <property type="entry name" value="nmb1532 protein domain like"/>
    <property type="match status" value="1"/>
</dbReference>
<feature type="domain" description="Hemerythrin-like" evidence="1">
    <location>
        <begin position="6"/>
        <end position="138"/>
    </location>
</feature>
<dbReference type="Proteomes" id="UP000237351">
    <property type="component" value="Chromosome"/>
</dbReference>
<reference evidence="2 3" key="1">
    <citation type="submission" date="2014-06" db="EMBL/GenBank/DDBJ databases">
        <title>The genome of the endonuclear symbiont Nucleicultrix amoebiphila.</title>
        <authorList>
            <person name="Schulz F."/>
            <person name="Horn M."/>
        </authorList>
    </citation>
    <scope>NUCLEOTIDE SEQUENCE [LARGE SCALE GENOMIC DNA]</scope>
    <source>
        <strain evidence="2 3">FS5</strain>
    </source>
</reference>
<organism evidence="2 3">
    <name type="scientific">Candidatus Nucleicultrix amoebiphila FS5</name>
    <dbReference type="NCBI Taxonomy" id="1414854"/>
    <lineage>
        <taxon>Bacteria</taxon>
        <taxon>Pseudomonadati</taxon>
        <taxon>Pseudomonadota</taxon>
        <taxon>Alphaproteobacteria</taxon>
        <taxon>Holosporales</taxon>
        <taxon>Candidatus Nucleicultricaceae</taxon>
        <taxon>Candidatus Nucleicultrix</taxon>
    </lineage>
</organism>
<gene>
    <name evidence="2" type="ORF">GQ61_01420</name>
</gene>
<dbReference type="KEGG" id="naf:GQ61_01420"/>
<dbReference type="InterPro" id="IPR012312">
    <property type="entry name" value="Hemerythrin-like"/>
</dbReference>
<name>A0A1W6N358_9PROT</name>
<proteinExistence type="predicted"/>
<dbReference type="Pfam" id="PF01814">
    <property type="entry name" value="Hemerythrin"/>
    <property type="match status" value="1"/>
</dbReference>
<dbReference type="OrthoDB" id="5654170at2"/>
<keyword evidence="3" id="KW-1185">Reference proteome</keyword>
<dbReference type="EMBL" id="CP008743">
    <property type="protein sequence ID" value="ARN84219.1"/>
    <property type="molecule type" value="Genomic_DNA"/>
</dbReference>
<dbReference type="RefSeq" id="WP_085783584.1">
    <property type="nucleotide sequence ID" value="NZ_CP008743.1"/>
</dbReference>
<evidence type="ECO:0000259" key="1">
    <source>
        <dbReference type="Pfam" id="PF01814"/>
    </source>
</evidence>
<evidence type="ECO:0000313" key="2">
    <source>
        <dbReference type="EMBL" id="ARN84219.1"/>
    </source>
</evidence>